<dbReference type="InterPro" id="IPR000477">
    <property type="entry name" value="RT_dom"/>
</dbReference>
<dbReference type="PANTHER" id="PTHR33050">
    <property type="entry name" value="REVERSE TRANSCRIPTASE DOMAIN-CONTAINING PROTEIN"/>
    <property type="match status" value="1"/>
</dbReference>
<dbReference type="AlphaFoldDB" id="A0A9K3GKU8"/>
<feature type="domain" description="Reverse transcriptase" evidence="2">
    <location>
        <begin position="421"/>
        <end position="604"/>
    </location>
</feature>
<dbReference type="Gene3D" id="3.30.70.270">
    <property type="match status" value="1"/>
</dbReference>
<proteinExistence type="predicted"/>
<accession>A0A9K3GKU8</accession>
<reference evidence="3 4" key="1">
    <citation type="journal article" date="2018" name="PLoS ONE">
        <title>The draft genome of Kipferlia bialata reveals reductive genome evolution in fornicate parasites.</title>
        <authorList>
            <person name="Tanifuji G."/>
            <person name="Takabayashi S."/>
            <person name="Kume K."/>
            <person name="Takagi M."/>
            <person name="Nakayama T."/>
            <person name="Kamikawa R."/>
            <person name="Inagaki Y."/>
            <person name="Hashimoto T."/>
        </authorList>
    </citation>
    <scope>NUCLEOTIDE SEQUENCE [LARGE SCALE GENOMIC DNA]</scope>
    <source>
        <strain evidence="3">NY0173</strain>
    </source>
</reference>
<evidence type="ECO:0000256" key="1">
    <source>
        <dbReference type="SAM" id="MobiDB-lite"/>
    </source>
</evidence>
<dbReference type="CDD" id="cd09275">
    <property type="entry name" value="RNase_HI_RT_DIRS1"/>
    <property type="match status" value="1"/>
</dbReference>
<name>A0A9K3GKU8_9EUKA</name>
<feature type="compositionally biased region" description="Low complexity" evidence="1">
    <location>
        <begin position="197"/>
        <end position="208"/>
    </location>
</feature>
<dbReference type="Gene3D" id="3.10.10.10">
    <property type="entry name" value="HIV Type 1 Reverse Transcriptase, subunit A, domain 1"/>
    <property type="match status" value="1"/>
</dbReference>
<feature type="compositionally biased region" description="Basic residues" evidence="1">
    <location>
        <begin position="187"/>
        <end position="196"/>
    </location>
</feature>
<evidence type="ECO:0000259" key="2">
    <source>
        <dbReference type="PROSITE" id="PS50878"/>
    </source>
</evidence>
<dbReference type="PANTHER" id="PTHR33050:SF7">
    <property type="entry name" value="RIBONUCLEASE H"/>
    <property type="match status" value="1"/>
</dbReference>
<evidence type="ECO:0000313" key="4">
    <source>
        <dbReference type="Proteomes" id="UP000265618"/>
    </source>
</evidence>
<feature type="region of interest" description="Disordered" evidence="1">
    <location>
        <begin position="185"/>
        <end position="233"/>
    </location>
</feature>
<evidence type="ECO:0000313" key="3">
    <source>
        <dbReference type="EMBL" id="GIQ87494.1"/>
    </source>
</evidence>
<feature type="region of interest" description="Disordered" evidence="1">
    <location>
        <begin position="1"/>
        <end position="22"/>
    </location>
</feature>
<dbReference type="InterPro" id="IPR043502">
    <property type="entry name" value="DNA/RNA_pol_sf"/>
</dbReference>
<gene>
    <name evidence="3" type="ORF">KIPB_009541</name>
</gene>
<dbReference type="Pfam" id="PF00078">
    <property type="entry name" value="RVT_1"/>
    <property type="match status" value="1"/>
</dbReference>
<dbReference type="InterPro" id="IPR052055">
    <property type="entry name" value="Hepadnavirus_pol/RT"/>
</dbReference>
<dbReference type="SUPFAM" id="SSF56672">
    <property type="entry name" value="DNA/RNA polymerases"/>
    <property type="match status" value="1"/>
</dbReference>
<sequence>MPIAPGSVDPDETVFDPDSSSAQLSPAVVDQLMQMFAGLTQKIDSQAEGFQRTVDMQNRLMSDRIESMETRMTTQINTAVSQAKPPLTTAPLPQVLAQYLTSANKAASTSIDDMSRLLLIILQDLDEGGHDDPDVVELITHSFHSLHLALAAPLDRLRVWPLAQSLMDSEVREWTKVIDKEVLAHGIKPRGGRRNQNRNQNRNNNQAKGDNKGKGNGKGGSAAPFSPETSVSVSLPLPPSAVSASATPVATVSAVHSVPAEPAVSAVPSVPAETAAAPDTADSITASVDAPVSKHPDPVLPSTSLGILTPELAVSPVPDAAMLTFSDSPAPMPFRPPPPPFSGGRPTPPTGIGTRLRFGAICARGSMSRAWRGWLKLGVSRKMAKWLKDGPPMFVPKTAFTKVPMSLIRSQELADEIEEYLSAGCYELGSYVAGGPLFGVPRNVGRVRVIHDLSLLNRHVYPPVYKLWAVRRAVMRLRKGQFISVLDLKSGYSQVLLAPKVRKFFGALLPDGRRIRARTLCFGASSSPYIFQRITATFARYVEHVTGVMCLAYIDDFLLASSSRKSLLAALHLIRALAPVLGLVWGAKSQWEPCQRAAYLGLILCTATGRLYVPAEKAQIILAKVSVLLSRRRVRRKEILSLAGSIGYLRPAFPQCLLRLRALQSQSRGGGRVTLNAKSKAALKWFRQRLSAPTLPSAPFILPRSPFWISTDATLHDYGAVLWHRGVRVSSLSARFQTQAAHIMISEGLALLYALRHWQDRVRGHTILWLCDNKATLAIVGKGSTKAPDAIVADWQLDHGVSLVGRYVQSALNYDADALSRPLAPPPQPLPHWHRLVARFGHPQVMWDKVCRSLLAQLEGGPPGRPWRDRKTLWYQSPSTILPLLSLLERWFFPSAAGRPTFAEDPSTVIVVVPRWESAHYTHTLTHMACIKETFRVPEGFTLPWSLDRAFSAQGEQGAAPKLTVYGIRVRRHSGSARSLPGML</sequence>
<organism evidence="3 4">
    <name type="scientific">Kipferlia bialata</name>
    <dbReference type="NCBI Taxonomy" id="797122"/>
    <lineage>
        <taxon>Eukaryota</taxon>
        <taxon>Metamonada</taxon>
        <taxon>Carpediemonas-like organisms</taxon>
        <taxon>Kipferlia</taxon>
    </lineage>
</organism>
<dbReference type="EMBL" id="BDIP01003274">
    <property type="protein sequence ID" value="GIQ87494.1"/>
    <property type="molecule type" value="Genomic_DNA"/>
</dbReference>
<comment type="caution">
    <text evidence="3">The sequence shown here is derived from an EMBL/GenBank/DDBJ whole genome shotgun (WGS) entry which is preliminary data.</text>
</comment>
<dbReference type="InterPro" id="IPR043128">
    <property type="entry name" value="Rev_trsase/Diguanyl_cyclase"/>
</dbReference>
<dbReference type="Proteomes" id="UP000265618">
    <property type="component" value="Unassembled WGS sequence"/>
</dbReference>
<keyword evidence="4" id="KW-1185">Reference proteome</keyword>
<dbReference type="PROSITE" id="PS50878">
    <property type="entry name" value="RT_POL"/>
    <property type="match status" value="1"/>
</dbReference>
<protein>
    <recommendedName>
        <fullName evidence="2">Reverse transcriptase domain-containing protein</fullName>
    </recommendedName>
</protein>
<dbReference type="OrthoDB" id="425619at2759"/>